<evidence type="ECO:0000313" key="2">
    <source>
        <dbReference type="Proteomes" id="UP001500630"/>
    </source>
</evidence>
<comment type="caution">
    <text evidence="1">The sequence shown here is derived from an EMBL/GenBank/DDBJ whole genome shotgun (WGS) entry which is preliminary data.</text>
</comment>
<protein>
    <recommendedName>
        <fullName evidence="3">Exo-alpha-sialidase</fullName>
    </recommendedName>
</protein>
<proteinExistence type="predicted"/>
<evidence type="ECO:0008006" key="3">
    <source>
        <dbReference type="Google" id="ProtNLM"/>
    </source>
</evidence>
<name>A0ABP6XHT2_9ACTN</name>
<reference evidence="2" key="1">
    <citation type="journal article" date="2019" name="Int. J. Syst. Evol. Microbiol.">
        <title>The Global Catalogue of Microorganisms (GCM) 10K type strain sequencing project: providing services to taxonomists for standard genome sequencing and annotation.</title>
        <authorList>
            <consortium name="The Broad Institute Genomics Platform"/>
            <consortium name="The Broad Institute Genome Sequencing Center for Infectious Disease"/>
            <person name="Wu L."/>
            <person name="Ma J."/>
        </authorList>
    </citation>
    <scope>NUCLEOTIDE SEQUENCE [LARGE SCALE GENOMIC DNA]</scope>
    <source>
        <strain evidence="2">JCM 17326</strain>
    </source>
</reference>
<accession>A0ABP6XHT2</accession>
<evidence type="ECO:0000313" key="1">
    <source>
        <dbReference type="EMBL" id="GAA3567298.1"/>
    </source>
</evidence>
<dbReference type="InterPro" id="IPR023296">
    <property type="entry name" value="Glyco_hydro_beta-prop_sf"/>
</dbReference>
<dbReference type="EMBL" id="BAABDQ010000012">
    <property type="protein sequence ID" value="GAA3567298.1"/>
    <property type="molecule type" value="Genomic_DNA"/>
</dbReference>
<dbReference type="Gene3D" id="2.115.10.20">
    <property type="entry name" value="Glycosyl hydrolase domain, family 43"/>
    <property type="match status" value="2"/>
</dbReference>
<dbReference type="SUPFAM" id="SSF75005">
    <property type="entry name" value="Arabinanase/levansucrase/invertase"/>
    <property type="match status" value="1"/>
</dbReference>
<sequence>MPSSVPWPSLEPMSINEDARELAALLPTPDRAVVAIEPEAGGEGHWSGAPSAVAADGQIYLAYRLRRPVGHGRGYAVVVAGSSDGERFEPLVTITRAEMDTESLERPTLVRTPEGRWRLYLSCATQGTKHWRVEVLEAAGPAGFDPRSRRTVLPGDPKTGVKDPVIVRRGGVWHLWASCHPLADPEEADRMVTDYATSADGLEWTWHGTALSGRPGLWDARGVRISAVRFDGDRVAAFYDGRASAAENYEERTGIAVGTDPASLTPCGDAPAASSPHGGGGLRYLDLVDLPGGRTRLYYEYTRADGAHDLRTELR</sequence>
<keyword evidence="2" id="KW-1185">Reference proteome</keyword>
<organism evidence="1 2">
    <name type="scientific">Nonomuraea rosea</name>
    <dbReference type="NCBI Taxonomy" id="638574"/>
    <lineage>
        <taxon>Bacteria</taxon>
        <taxon>Bacillati</taxon>
        <taxon>Actinomycetota</taxon>
        <taxon>Actinomycetes</taxon>
        <taxon>Streptosporangiales</taxon>
        <taxon>Streptosporangiaceae</taxon>
        <taxon>Nonomuraea</taxon>
    </lineage>
</organism>
<dbReference type="Proteomes" id="UP001500630">
    <property type="component" value="Unassembled WGS sequence"/>
</dbReference>
<gene>
    <name evidence="1" type="ORF">GCM10022419_055050</name>
</gene>